<dbReference type="PANTHER" id="PTHR19375">
    <property type="entry name" value="HEAT SHOCK PROTEIN 70KDA"/>
    <property type="match status" value="1"/>
</dbReference>
<comment type="caution">
    <text evidence="4">The sequence shown here is derived from an EMBL/GenBank/DDBJ whole genome shotgun (WGS) entry which is preliminary data.</text>
</comment>
<keyword evidence="2" id="KW-0547">Nucleotide-binding</keyword>
<dbReference type="Proteomes" id="UP000218231">
    <property type="component" value="Unassembled WGS sequence"/>
</dbReference>
<comment type="similarity">
    <text evidence="1">Belongs to the heat shock protein 70 family.</text>
</comment>
<dbReference type="SUPFAM" id="SSF53067">
    <property type="entry name" value="Actin-like ATPase domain"/>
    <property type="match status" value="2"/>
</dbReference>
<name>A0A2A2JKN2_9BILA</name>
<keyword evidence="5" id="KW-1185">Reference proteome</keyword>
<dbReference type="AlphaFoldDB" id="A0A2A2JKN2"/>
<dbReference type="PROSITE" id="PS00297">
    <property type="entry name" value="HSP70_1"/>
    <property type="match status" value="1"/>
</dbReference>
<dbReference type="GO" id="GO:0140662">
    <property type="term" value="F:ATP-dependent protein folding chaperone"/>
    <property type="evidence" value="ECO:0007669"/>
    <property type="project" value="InterPro"/>
</dbReference>
<evidence type="ECO:0000313" key="4">
    <source>
        <dbReference type="EMBL" id="PAV62224.1"/>
    </source>
</evidence>
<gene>
    <name evidence="4" type="ORF">WR25_00802</name>
</gene>
<dbReference type="PRINTS" id="PR00301">
    <property type="entry name" value="HEATSHOCK70"/>
</dbReference>
<dbReference type="InterPro" id="IPR018181">
    <property type="entry name" value="Heat_shock_70_CS"/>
</dbReference>
<keyword evidence="3" id="KW-0067">ATP-binding</keyword>
<dbReference type="STRING" id="2018661.A0A2A2JKN2"/>
<dbReference type="EMBL" id="LIAE01010383">
    <property type="protein sequence ID" value="PAV62224.1"/>
    <property type="molecule type" value="Genomic_DNA"/>
</dbReference>
<organism evidence="4 5">
    <name type="scientific">Diploscapter pachys</name>
    <dbReference type="NCBI Taxonomy" id="2018661"/>
    <lineage>
        <taxon>Eukaryota</taxon>
        <taxon>Metazoa</taxon>
        <taxon>Ecdysozoa</taxon>
        <taxon>Nematoda</taxon>
        <taxon>Chromadorea</taxon>
        <taxon>Rhabditida</taxon>
        <taxon>Rhabditina</taxon>
        <taxon>Rhabditomorpha</taxon>
        <taxon>Rhabditoidea</taxon>
        <taxon>Rhabditidae</taxon>
        <taxon>Diploscapter</taxon>
    </lineage>
</organism>
<dbReference type="GO" id="GO:0005524">
    <property type="term" value="F:ATP binding"/>
    <property type="evidence" value="ECO:0007669"/>
    <property type="project" value="UniProtKB-KW"/>
</dbReference>
<evidence type="ECO:0000256" key="1">
    <source>
        <dbReference type="ARBA" id="ARBA00007381"/>
    </source>
</evidence>
<evidence type="ECO:0000256" key="3">
    <source>
        <dbReference type="ARBA" id="ARBA00022840"/>
    </source>
</evidence>
<sequence length="255" mass="27775">MVLIGIDLGTTYSCVAIIENGRPVAIHNDDGKNITPSIVAFSEGEILVGKSALDCNTELSNILYDSKRLIGWHILYDLPNADDRQLWTFDVDTRNNSAGYVLNKGKSDEKFILPEEVSAKILKSLKDQAEKYTNQKVTKAVVTVPASFNSDQIAATKRAIEMAGLKLKDLLQEPTATIIAYMDKFKLGRSKIMVFDFGGGTLDICIAQINPDDPDGYKLKATTGDLHLGSKLKFDINPDEAVAHGAAIAANVDEV</sequence>
<dbReference type="InterPro" id="IPR043129">
    <property type="entry name" value="ATPase_NBD"/>
</dbReference>
<dbReference type="Pfam" id="PF00012">
    <property type="entry name" value="HSP70"/>
    <property type="match status" value="1"/>
</dbReference>
<dbReference type="GO" id="GO:0006950">
    <property type="term" value="P:response to stress"/>
    <property type="evidence" value="ECO:0007669"/>
    <property type="project" value="UniProtKB-ARBA"/>
</dbReference>
<dbReference type="Gene3D" id="3.30.420.40">
    <property type="match status" value="2"/>
</dbReference>
<evidence type="ECO:0000313" key="5">
    <source>
        <dbReference type="Proteomes" id="UP000218231"/>
    </source>
</evidence>
<evidence type="ECO:0000256" key="2">
    <source>
        <dbReference type="ARBA" id="ARBA00022741"/>
    </source>
</evidence>
<accession>A0A2A2JKN2</accession>
<dbReference type="OrthoDB" id="2401965at2759"/>
<proteinExistence type="inferred from homology"/>
<protein>
    <submittedName>
        <fullName evidence="4">Uncharacterized protein</fullName>
    </submittedName>
</protein>
<dbReference type="InterPro" id="IPR013126">
    <property type="entry name" value="Hsp_70_fam"/>
</dbReference>
<reference evidence="4 5" key="1">
    <citation type="journal article" date="2017" name="Curr. Biol.">
        <title>Genome architecture and evolution of a unichromosomal asexual nematode.</title>
        <authorList>
            <person name="Fradin H."/>
            <person name="Zegar C."/>
            <person name="Gutwein M."/>
            <person name="Lucas J."/>
            <person name="Kovtun M."/>
            <person name="Corcoran D."/>
            <person name="Baugh L.R."/>
            <person name="Kiontke K."/>
            <person name="Gunsalus K."/>
            <person name="Fitch D.H."/>
            <person name="Piano F."/>
        </authorList>
    </citation>
    <scope>NUCLEOTIDE SEQUENCE [LARGE SCALE GENOMIC DNA]</scope>
    <source>
        <strain evidence="4">PF1309</strain>
    </source>
</reference>